<organism evidence="1 2">
    <name type="scientific">Dendrobium nobile</name>
    <name type="common">Orchid</name>
    <dbReference type="NCBI Taxonomy" id="94219"/>
    <lineage>
        <taxon>Eukaryota</taxon>
        <taxon>Viridiplantae</taxon>
        <taxon>Streptophyta</taxon>
        <taxon>Embryophyta</taxon>
        <taxon>Tracheophyta</taxon>
        <taxon>Spermatophyta</taxon>
        <taxon>Magnoliopsida</taxon>
        <taxon>Liliopsida</taxon>
        <taxon>Asparagales</taxon>
        <taxon>Orchidaceae</taxon>
        <taxon>Epidendroideae</taxon>
        <taxon>Malaxideae</taxon>
        <taxon>Dendrobiinae</taxon>
        <taxon>Dendrobium</taxon>
    </lineage>
</organism>
<gene>
    <name evidence="1" type="ORF">KFK09_019760</name>
</gene>
<reference evidence="1" key="1">
    <citation type="journal article" date="2022" name="Front. Genet.">
        <title>Chromosome-Scale Assembly of the Dendrobium nobile Genome Provides Insights Into the Molecular Mechanism of the Biosynthesis of the Medicinal Active Ingredient of Dendrobium.</title>
        <authorList>
            <person name="Xu Q."/>
            <person name="Niu S.-C."/>
            <person name="Li K.-L."/>
            <person name="Zheng P.-J."/>
            <person name="Zhang X.-J."/>
            <person name="Jia Y."/>
            <person name="Liu Y."/>
            <person name="Niu Y.-X."/>
            <person name="Yu L.-H."/>
            <person name="Chen D.-F."/>
            <person name="Zhang G.-Q."/>
        </authorList>
    </citation>
    <scope>NUCLEOTIDE SEQUENCE</scope>
    <source>
        <tissue evidence="1">Leaf</tissue>
    </source>
</reference>
<dbReference type="Proteomes" id="UP000829196">
    <property type="component" value="Unassembled WGS sequence"/>
</dbReference>
<dbReference type="EMBL" id="JAGYWB010000014">
    <property type="protein sequence ID" value="KAI0498862.1"/>
    <property type="molecule type" value="Genomic_DNA"/>
</dbReference>
<evidence type="ECO:0000313" key="2">
    <source>
        <dbReference type="Proteomes" id="UP000829196"/>
    </source>
</evidence>
<proteinExistence type="predicted"/>
<accession>A0A8T3AT42</accession>
<sequence>MIGLFIESGSNIFTKVRTPPRQSPIRPWCADSARLVGLCYNTEAPKSNLTEESFPAENGVAKNKLCIKIMVSSGVLGFRCQPTELEHL</sequence>
<comment type="caution">
    <text evidence="1">The sequence shown here is derived from an EMBL/GenBank/DDBJ whole genome shotgun (WGS) entry which is preliminary data.</text>
</comment>
<keyword evidence="2" id="KW-1185">Reference proteome</keyword>
<evidence type="ECO:0000313" key="1">
    <source>
        <dbReference type="EMBL" id="KAI0498862.1"/>
    </source>
</evidence>
<dbReference type="AlphaFoldDB" id="A0A8T3AT42"/>
<protein>
    <submittedName>
        <fullName evidence="1">Uncharacterized protein</fullName>
    </submittedName>
</protein>
<name>A0A8T3AT42_DENNO</name>